<accession>A0A1P8WNW2</accession>
<dbReference type="GO" id="GO:0016020">
    <property type="term" value="C:membrane"/>
    <property type="evidence" value="ECO:0007669"/>
    <property type="project" value="UniProtKB-SubCell"/>
</dbReference>
<feature type="transmembrane region" description="Helical" evidence="6">
    <location>
        <begin position="61"/>
        <end position="86"/>
    </location>
</feature>
<evidence type="ECO:0000256" key="1">
    <source>
        <dbReference type="ARBA" id="ARBA00004141"/>
    </source>
</evidence>
<dbReference type="EMBL" id="CP017641">
    <property type="protein sequence ID" value="APZ95741.1"/>
    <property type="molecule type" value="Genomic_DNA"/>
</dbReference>
<name>A0A1P8WNW2_9PLAN</name>
<feature type="compositionally biased region" description="Gly residues" evidence="5">
    <location>
        <begin position="188"/>
        <end position="205"/>
    </location>
</feature>
<feature type="region of interest" description="Disordered" evidence="5">
    <location>
        <begin position="179"/>
        <end position="206"/>
    </location>
</feature>
<keyword evidence="3 6" id="KW-1133">Transmembrane helix</keyword>
<dbReference type="PANTHER" id="PTHR37306:SF1">
    <property type="entry name" value="COLICIN V PRODUCTION PROTEIN"/>
    <property type="match status" value="1"/>
</dbReference>
<dbReference type="STRING" id="1891926.Fuma_05403"/>
<organism evidence="7 8">
    <name type="scientific">Fuerstiella marisgermanici</name>
    <dbReference type="NCBI Taxonomy" id="1891926"/>
    <lineage>
        <taxon>Bacteria</taxon>
        <taxon>Pseudomonadati</taxon>
        <taxon>Planctomycetota</taxon>
        <taxon>Planctomycetia</taxon>
        <taxon>Planctomycetales</taxon>
        <taxon>Planctomycetaceae</taxon>
        <taxon>Fuerstiella</taxon>
    </lineage>
</organism>
<dbReference type="OrthoDB" id="268713at2"/>
<dbReference type="InterPro" id="IPR003825">
    <property type="entry name" value="Colicin-V_CvpA"/>
</dbReference>
<dbReference type="PANTHER" id="PTHR37306">
    <property type="entry name" value="COLICIN V PRODUCTION PROTEIN"/>
    <property type="match status" value="1"/>
</dbReference>
<dbReference type="Pfam" id="PF02674">
    <property type="entry name" value="Colicin_V"/>
    <property type="match status" value="1"/>
</dbReference>
<comment type="subcellular location">
    <subcellularLocation>
        <location evidence="1">Membrane</location>
        <topology evidence="1">Multi-pass membrane protein</topology>
    </subcellularLocation>
</comment>
<keyword evidence="4 6" id="KW-0472">Membrane</keyword>
<evidence type="ECO:0000313" key="7">
    <source>
        <dbReference type="EMBL" id="APZ95741.1"/>
    </source>
</evidence>
<sequence>MVWYDIVVLAILAYCAWQGAQRGLVTQLAWIAALILCFKFADQLAPAIEPQINVEQPLRHWIAMFILYLGFSVGAFMLARILNSWLEQAKFKDFDRHLGGIFGLVKGGIIVMVITFFAVTLSESLKATVLQSGTGRVACRVLDGIEPLTPQYFPEYWHDYLDRYQKELEPLHNEHIELGDGSSSLPGWMGGDESSGGESSGGGSDGFNLPGFIDGLAGAVGSGRPDDATDTGGGTTLDELWRTLPQQMRQQFGDQIQKQWNSATPEQKQNFVNNLGRSFDREIPGVVSEFLSSIGSSTGQAGSVAGGSDVSGMLASIGRIYESAGYDSGYILQQTREHLVGLPEKVQAGVIRDWYADMSLQPNDPDNYTDVKTHIDVRILRQIDKAGVRLSDLSYELRQRLDRSRQ</sequence>
<gene>
    <name evidence="7" type="ORF">Fuma_05403</name>
</gene>
<dbReference type="KEGG" id="fmr:Fuma_05403"/>
<dbReference type="Proteomes" id="UP000187735">
    <property type="component" value="Chromosome"/>
</dbReference>
<dbReference type="AlphaFoldDB" id="A0A1P8WNW2"/>
<evidence type="ECO:0000256" key="3">
    <source>
        <dbReference type="ARBA" id="ARBA00022989"/>
    </source>
</evidence>
<evidence type="ECO:0000256" key="5">
    <source>
        <dbReference type="SAM" id="MobiDB-lite"/>
    </source>
</evidence>
<evidence type="ECO:0000313" key="8">
    <source>
        <dbReference type="Proteomes" id="UP000187735"/>
    </source>
</evidence>
<evidence type="ECO:0000256" key="6">
    <source>
        <dbReference type="SAM" id="Phobius"/>
    </source>
</evidence>
<evidence type="ECO:0000256" key="4">
    <source>
        <dbReference type="ARBA" id="ARBA00023136"/>
    </source>
</evidence>
<keyword evidence="2 6" id="KW-0812">Transmembrane</keyword>
<evidence type="ECO:0000256" key="2">
    <source>
        <dbReference type="ARBA" id="ARBA00022692"/>
    </source>
</evidence>
<proteinExistence type="predicted"/>
<dbReference type="GO" id="GO:0009403">
    <property type="term" value="P:toxin biosynthetic process"/>
    <property type="evidence" value="ECO:0007669"/>
    <property type="project" value="InterPro"/>
</dbReference>
<keyword evidence="8" id="KW-1185">Reference proteome</keyword>
<protein>
    <submittedName>
        <fullName evidence="7">Colicin V production protein</fullName>
    </submittedName>
</protein>
<reference evidence="7 8" key="1">
    <citation type="journal article" date="2016" name="Front. Microbiol.">
        <title>Fuerstia marisgermanicae gen. nov., sp. nov., an Unusual Member of the Phylum Planctomycetes from the German Wadden Sea.</title>
        <authorList>
            <person name="Kohn T."/>
            <person name="Heuer A."/>
            <person name="Jogler M."/>
            <person name="Vollmers J."/>
            <person name="Boedeker C."/>
            <person name="Bunk B."/>
            <person name="Rast P."/>
            <person name="Borchert D."/>
            <person name="Glockner I."/>
            <person name="Freese H.M."/>
            <person name="Klenk H.P."/>
            <person name="Overmann J."/>
            <person name="Kaster A.K."/>
            <person name="Rohde M."/>
            <person name="Wiegand S."/>
            <person name="Jogler C."/>
        </authorList>
    </citation>
    <scope>NUCLEOTIDE SEQUENCE [LARGE SCALE GENOMIC DNA]</scope>
    <source>
        <strain evidence="7 8">NH11</strain>
    </source>
</reference>
<feature type="transmembrane region" description="Helical" evidence="6">
    <location>
        <begin position="98"/>
        <end position="121"/>
    </location>
</feature>
<dbReference type="RefSeq" id="WP_077026852.1">
    <property type="nucleotide sequence ID" value="NZ_CP017641.1"/>
</dbReference>